<name>A0ABX1DQP7_9HYPH</name>
<protein>
    <submittedName>
        <fullName evidence="1">Uncharacterized protein</fullName>
    </submittedName>
</protein>
<proteinExistence type="predicted"/>
<dbReference type="EMBL" id="JAAVLN010000003">
    <property type="protein sequence ID" value="NKC05263.1"/>
    <property type="molecule type" value="Genomic_DNA"/>
</dbReference>
<organism evidence="1 2">
    <name type="scientific">Brucella haematophila</name>
    <dbReference type="NCBI Taxonomy" id="419474"/>
    <lineage>
        <taxon>Bacteria</taxon>
        <taxon>Pseudomonadati</taxon>
        <taxon>Pseudomonadota</taxon>
        <taxon>Alphaproteobacteria</taxon>
        <taxon>Hyphomicrobiales</taxon>
        <taxon>Brucellaceae</taxon>
        <taxon>Brucella/Ochrobactrum group</taxon>
        <taxon>Brucella</taxon>
    </lineage>
</organism>
<comment type="caution">
    <text evidence="1">The sequence shown here is derived from an EMBL/GenBank/DDBJ whole genome shotgun (WGS) entry which is preliminary data.</text>
</comment>
<dbReference type="Proteomes" id="UP000704467">
    <property type="component" value="Unassembled WGS sequence"/>
</dbReference>
<evidence type="ECO:0000313" key="1">
    <source>
        <dbReference type="EMBL" id="NKC05263.1"/>
    </source>
</evidence>
<keyword evidence="2" id="KW-1185">Reference proteome</keyword>
<sequence>MPGYAGANWRLLALTPFPGELPQTNMIVAELELNIDDPDRFKQAMPCIIALTDSQSRSWSPTFLTDRVLQKLKRDAAEKQHCLNLLQSADKGNCANRGNIPRS</sequence>
<reference evidence="1 2" key="1">
    <citation type="submission" date="2020-03" db="EMBL/GenBank/DDBJ databases">
        <title>Whole genome sequencing of clinical and environmental type strains of Ochrobactrum.</title>
        <authorList>
            <person name="Dharne M."/>
        </authorList>
    </citation>
    <scope>NUCLEOTIDE SEQUENCE [LARGE SCALE GENOMIC DNA]</scope>
    <source>
        <strain evidence="1 2">CIP 109452</strain>
    </source>
</reference>
<evidence type="ECO:0000313" key="2">
    <source>
        <dbReference type="Proteomes" id="UP000704467"/>
    </source>
</evidence>
<accession>A0ABX1DQP7</accession>
<gene>
    <name evidence="1" type="ORF">HED55_25240</name>
</gene>